<dbReference type="PROSITE" id="PS50267">
    <property type="entry name" value="NA_NEUROTRAN_SYMP_3"/>
    <property type="match status" value="1"/>
</dbReference>
<evidence type="ECO:0000256" key="4">
    <source>
        <dbReference type="ARBA" id="ARBA00022989"/>
    </source>
</evidence>
<accession>U3Q0H9</accession>
<evidence type="ECO:0000256" key="3">
    <source>
        <dbReference type="ARBA" id="ARBA00022692"/>
    </source>
</evidence>
<dbReference type="PROSITE" id="PS00610">
    <property type="entry name" value="NA_NEUROTRAN_SYMP_1"/>
    <property type="match status" value="1"/>
</dbReference>
<feature type="non-terminal residue" evidence="10">
    <location>
        <position position="1"/>
    </location>
</feature>
<keyword evidence="7" id="KW-1015">Disulfide bond</keyword>
<feature type="binding site" evidence="6">
    <location>
        <position position="40"/>
    </location>
    <ligand>
        <name>Na(+)</name>
        <dbReference type="ChEBI" id="CHEBI:29101"/>
        <label>1</label>
    </ligand>
</feature>
<feature type="binding site" evidence="6">
    <location>
        <position position="39"/>
    </location>
    <ligand>
        <name>Na(+)</name>
        <dbReference type="ChEBI" id="CHEBI:29101"/>
        <label>1</label>
    </ligand>
</feature>
<keyword evidence="4 9" id="KW-1133">Transmembrane helix</keyword>
<dbReference type="GO" id="GO:0015293">
    <property type="term" value="F:symporter activity"/>
    <property type="evidence" value="ECO:0007669"/>
    <property type="project" value="UniProtKB-KW"/>
</dbReference>
<dbReference type="PRINTS" id="PR00176">
    <property type="entry name" value="NANEUSMPORT"/>
</dbReference>
<feature type="transmembrane region" description="Helical" evidence="9">
    <location>
        <begin position="103"/>
        <end position="131"/>
    </location>
</feature>
<keyword evidence="6" id="KW-0915">Sodium</keyword>
<keyword evidence="5 9" id="KW-0472">Membrane</keyword>
<dbReference type="GO" id="GO:0046872">
    <property type="term" value="F:metal ion binding"/>
    <property type="evidence" value="ECO:0007669"/>
    <property type="project" value="UniProtKB-KW"/>
</dbReference>
<evidence type="ECO:0000256" key="2">
    <source>
        <dbReference type="ARBA" id="ARBA00022448"/>
    </source>
</evidence>
<dbReference type="EMBL" id="KF218344">
    <property type="protein sequence ID" value="AGW82238.1"/>
    <property type="molecule type" value="mRNA"/>
</dbReference>
<evidence type="ECO:0000256" key="7">
    <source>
        <dbReference type="PIRSR" id="PIRSR600175-2"/>
    </source>
</evidence>
<proteinExistence type="evidence at transcript level"/>
<feature type="binding site" evidence="6">
    <location>
        <position position="44"/>
    </location>
    <ligand>
        <name>Na(+)</name>
        <dbReference type="ChEBI" id="CHEBI:29101"/>
        <label>2</label>
    </ligand>
</feature>
<feature type="non-terminal residue" evidence="10">
    <location>
        <position position="170"/>
    </location>
</feature>
<dbReference type="GO" id="GO:0035725">
    <property type="term" value="P:sodium ion transmembrane transport"/>
    <property type="evidence" value="ECO:0007669"/>
    <property type="project" value="TreeGrafter"/>
</dbReference>
<dbReference type="InterPro" id="IPR000175">
    <property type="entry name" value="Na/ntran_symport"/>
</dbReference>
<protein>
    <recommendedName>
        <fullName evidence="8">Transporter</fullName>
    </recommendedName>
</protein>
<evidence type="ECO:0000256" key="1">
    <source>
        <dbReference type="ARBA" id="ARBA00004141"/>
    </source>
</evidence>
<keyword evidence="2 8" id="KW-0813">Transport</keyword>
<dbReference type="GO" id="GO:0006865">
    <property type="term" value="P:amino acid transport"/>
    <property type="evidence" value="ECO:0007669"/>
    <property type="project" value="TreeGrafter"/>
</dbReference>
<reference evidence="10" key="1">
    <citation type="journal article" date="2013" name="PLoS ONE">
        <title>Sequencing and De Novo Assembly of the Asian Clam (Corbicula fluminea) Transcriptome Using the Illumina GAIIx Method.</title>
        <authorList>
            <person name="Chen H."/>
            <person name="Zha J."/>
            <person name="Liang X."/>
            <person name="Bu J."/>
            <person name="Wang M."/>
            <person name="Wang Z."/>
        </authorList>
    </citation>
    <scope>NUCLEOTIDE SEQUENCE</scope>
</reference>
<sequence length="170" mass="18943">LSPERDSSKAVKAQDEHEQPERDQWASDLDFILSCVGLAVGLGNIWRFPYLCYKNGGGAFLIPYLICLFTCGVPVFMLELAVGQYMSIGSLEAWAKFVPAFKGIGIATLIVVFLANLYYIVILAWAVYYLFMSFTPTLPWSHCNNDWNTDRCFSAARNVSVVSTTLTSTT</sequence>
<feature type="transmembrane region" description="Helical" evidence="9">
    <location>
        <begin position="31"/>
        <end position="49"/>
    </location>
</feature>
<dbReference type="Pfam" id="PF00209">
    <property type="entry name" value="SNF"/>
    <property type="match status" value="1"/>
</dbReference>
<evidence type="ECO:0000256" key="9">
    <source>
        <dbReference type="SAM" id="Phobius"/>
    </source>
</evidence>
<feature type="binding site" evidence="6">
    <location>
        <position position="37"/>
    </location>
    <ligand>
        <name>Na(+)</name>
        <dbReference type="ChEBI" id="CHEBI:29101"/>
        <label>1</label>
    </ligand>
</feature>
<evidence type="ECO:0000313" key="10">
    <source>
        <dbReference type="EMBL" id="AGW82238.1"/>
    </source>
</evidence>
<dbReference type="AlphaFoldDB" id="U3Q0H9"/>
<dbReference type="PROSITE" id="PS00754">
    <property type="entry name" value="NA_NEUROTRAN_SYMP_2"/>
    <property type="match status" value="1"/>
</dbReference>
<evidence type="ECO:0000256" key="8">
    <source>
        <dbReference type="RuleBase" id="RU003732"/>
    </source>
</evidence>
<dbReference type="InterPro" id="IPR037272">
    <property type="entry name" value="SNS_sf"/>
</dbReference>
<feature type="transmembrane region" description="Helical" evidence="9">
    <location>
        <begin position="61"/>
        <end position="82"/>
    </location>
</feature>
<keyword evidence="6" id="KW-0479">Metal-binding</keyword>
<comment type="similarity">
    <text evidence="8">Belongs to the sodium:neurotransmitter symporter (SNF) (TC 2.A.22) family.</text>
</comment>
<name>U3Q0H9_CORFM</name>
<dbReference type="PANTHER" id="PTHR11616:SF309">
    <property type="entry name" value="TRANSPORTER"/>
    <property type="match status" value="1"/>
</dbReference>
<evidence type="ECO:0000256" key="5">
    <source>
        <dbReference type="ARBA" id="ARBA00023136"/>
    </source>
</evidence>
<feature type="disulfide bond" evidence="7">
    <location>
        <begin position="143"/>
        <end position="152"/>
    </location>
</feature>
<evidence type="ECO:0000256" key="6">
    <source>
        <dbReference type="PIRSR" id="PIRSR600175-1"/>
    </source>
</evidence>
<keyword evidence="3 8" id="KW-0812">Transmembrane</keyword>
<comment type="subcellular location">
    <subcellularLocation>
        <location evidence="1">Membrane</location>
        <topology evidence="1">Multi-pass membrane protein</topology>
    </subcellularLocation>
</comment>
<dbReference type="GO" id="GO:0005886">
    <property type="term" value="C:plasma membrane"/>
    <property type="evidence" value="ECO:0007669"/>
    <property type="project" value="TreeGrafter"/>
</dbReference>
<dbReference type="SUPFAM" id="SSF161070">
    <property type="entry name" value="SNF-like"/>
    <property type="match status" value="1"/>
</dbReference>
<keyword evidence="8" id="KW-0769">Symport</keyword>
<gene>
    <name evidence="10" type="primary">GABAtransporter1</name>
</gene>
<dbReference type="PANTHER" id="PTHR11616">
    <property type="entry name" value="SODIUM/CHLORIDE DEPENDENT TRANSPORTER"/>
    <property type="match status" value="1"/>
</dbReference>
<organism evidence="10">
    <name type="scientific">Corbicula fluminea</name>
    <name type="common">Asian freshwater clam</name>
    <name type="synonym">Tellina fluminea</name>
    <dbReference type="NCBI Taxonomy" id="45949"/>
    <lineage>
        <taxon>Eukaryota</taxon>
        <taxon>Metazoa</taxon>
        <taxon>Spiralia</taxon>
        <taxon>Lophotrochozoa</taxon>
        <taxon>Mollusca</taxon>
        <taxon>Bivalvia</taxon>
        <taxon>Autobranchia</taxon>
        <taxon>Heteroconchia</taxon>
        <taxon>Euheterodonta</taxon>
        <taxon>Imparidentia</taxon>
        <taxon>Neoheterodontei</taxon>
        <taxon>Venerida</taxon>
        <taxon>Cyrenoidea</taxon>
        <taxon>Cyrenidae</taxon>
        <taxon>Corbicula</taxon>
    </lineage>
</organism>